<keyword evidence="1" id="KW-1133">Transmembrane helix</keyword>
<protein>
    <submittedName>
        <fullName evidence="2">Uncharacterized protein</fullName>
    </submittedName>
</protein>
<gene>
    <name evidence="2" type="ORF">HNQ34_000690</name>
</gene>
<sequence length="72" mass="8393">MKQEETATCRSLLVFKTFRHIVMLIILTINVTTFKMNMYILQKSEGPGFILKFTMKQFESDVLSVSALLNFR</sequence>
<dbReference type="AlphaFoldDB" id="A0A7W8IN77"/>
<keyword evidence="1" id="KW-0812">Transmembrane</keyword>
<evidence type="ECO:0000313" key="3">
    <source>
        <dbReference type="Proteomes" id="UP000520011"/>
    </source>
</evidence>
<keyword evidence="3" id="KW-1185">Reference proteome</keyword>
<keyword evidence="1" id="KW-0472">Membrane</keyword>
<proteinExistence type="predicted"/>
<dbReference type="Proteomes" id="UP000520011">
    <property type="component" value="Unassembled WGS sequence"/>
</dbReference>
<evidence type="ECO:0000256" key="1">
    <source>
        <dbReference type="SAM" id="Phobius"/>
    </source>
</evidence>
<organism evidence="2 3">
    <name type="scientific">Anoxybacteroides tepidamans</name>
    <dbReference type="NCBI Taxonomy" id="265948"/>
    <lineage>
        <taxon>Bacteria</taxon>
        <taxon>Bacillati</taxon>
        <taxon>Bacillota</taxon>
        <taxon>Bacilli</taxon>
        <taxon>Bacillales</taxon>
        <taxon>Anoxybacillaceae</taxon>
        <taxon>Anoxybacteroides</taxon>
    </lineage>
</organism>
<accession>A0A7W8IN77</accession>
<name>A0A7W8IN77_9BACL</name>
<dbReference type="EMBL" id="JACHEP010000002">
    <property type="protein sequence ID" value="MBB5323598.1"/>
    <property type="molecule type" value="Genomic_DNA"/>
</dbReference>
<reference evidence="2 3" key="1">
    <citation type="submission" date="2020-08" db="EMBL/GenBank/DDBJ databases">
        <title>Genomic Encyclopedia of Type Strains, Phase IV (KMG-IV): sequencing the most valuable type-strain genomes for metagenomic binning, comparative biology and taxonomic classification.</title>
        <authorList>
            <person name="Goeker M."/>
        </authorList>
    </citation>
    <scope>NUCLEOTIDE SEQUENCE [LARGE SCALE GENOMIC DNA]</scope>
    <source>
        <strain evidence="2 3">DSM 16325</strain>
    </source>
</reference>
<feature type="transmembrane region" description="Helical" evidence="1">
    <location>
        <begin position="21"/>
        <end position="41"/>
    </location>
</feature>
<evidence type="ECO:0000313" key="2">
    <source>
        <dbReference type="EMBL" id="MBB5323598.1"/>
    </source>
</evidence>
<comment type="caution">
    <text evidence="2">The sequence shown here is derived from an EMBL/GenBank/DDBJ whole genome shotgun (WGS) entry which is preliminary data.</text>
</comment>